<dbReference type="Proteomes" id="UP001519295">
    <property type="component" value="Unassembled WGS sequence"/>
</dbReference>
<proteinExistence type="predicted"/>
<feature type="compositionally biased region" description="Basic and acidic residues" evidence="1">
    <location>
        <begin position="11"/>
        <end position="21"/>
    </location>
</feature>
<name>A0ABS4W5M1_9PSEU</name>
<organism evidence="2 3">
    <name type="scientific">Pseudonocardia parietis</name>
    <dbReference type="NCBI Taxonomy" id="570936"/>
    <lineage>
        <taxon>Bacteria</taxon>
        <taxon>Bacillati</taxon>
        <taxon>Actinomycetota</taxon>
        <taxon>Actinomycetes</taxon>
        <taxon>Pseudonocardiales</taxon>
        <taxon>Pseudonocardiaceae</taxon>
        <taxon>Pseudonocardia</taxon>
    </lineage>
</organism>
<evidence type="ECO:0000256" key="1">
    <source>
        <dbReference type="SAM" id="MobiDB-lite"/>
    </source>
</evidence>
<dbReference type="EMBL" id="JAGINU010000003">
    <property type="protein sequence ID" value="MBP2371512.1"/>
    <property type="molecule type" value="Genomic_DNA"/>
</dbReference>
<feature type="region of interest" description="Disordered" evidence="1">
    <location>
        <begin position="1"/>
        <end position="21"/>
    </location>
</feature>
<protein>
    <submittedName>
        <fullName evidence="2">Uncharacterized protein</fullName>
    </submittedName>
</protein>
<accession>A0ABS4W5M1</accession>
<comment type="caution">
    <text evidence="2">The sequence shown here is derived from an EMBL/GenBank/DDBJ whole genome shotgun (WGS) entry which is preliminary data.</text>
</comment>
<sequence>MNSQDGGGGRRPLETEQDRQAEQVRALLRAAGCAEFGENHGGFVVEPGPDGELLVACSDGPGLDLAAEEQHYRHLLTTAGYSTSAGLLDDGSGLRVVSQH</sequence>
<reference evidence="2 3" key="1">
    <citation type="submission" date="2021-03" db="EMBL/GenBank/DDBJ databases">
        <title>Sequencing the genomes of 1000 actinobacteria strains.</title>
        <authorList>
            <person name="Klenk H.-P."/>
        </authorList>
    </citation>
    <scope>NUCLEOTIDE SEQUENCE [LARGE SCALE GENOMIC DNA]</scope>
    <source>
        <strain evidence="2 3">DSM 45256</strain>
    </source>
</reference>
<keyword evidence="3" id="KW-1185">Reference proteome</keyword>
<evidence type="ECO:0000313" key="3">
    <source>
        <dbReference type="Proteomes" id="UP001519295"/>
    </source>
</evidence>
<evidence type="ECO:0000313" key="2">
    <source>
        <dbReference type="EMBL" id="MBP2371512.1"/>
    </source>
</evidence>
<dbReference type="RefSeq" id="WP_143517423.1">
    <property type="nucleotide sequence ID" value="NZ_JAGINU010000003.1"/>
</dbReference>
<gene>
    <name evidence="2" type="ORF">JOF36_007285</name>
</gene>
<feature type="compositionally biased region" description="Gly residues" evidence="1">
    <location>
        <begin position="1"/>
        <end position="10"/>
    </location>
</feature>